<organism evidence="1 2">
    <name type="scientific">Streptomyces cirratus</name>
    <dbReference type="NCBI Taxonomy" id="68187"/>
    <lineage>
        <taxon>Bacteria</taxon>
        <taxon>Bacillati</taxon>
        <taxon>Actinomycetota</taxon>
        <taxon>Actinomycetes</taxon>
        <taxon>Kitasatosporales</taxon>
        <taxon>Streptomycetaceae</taxon>
        <taxon>Streptomyces</taxon>
    </lineage>
</organism>
<comment type="caution">
    <text evidence="1">The sequence shown here is derived from an EMBL/GenBank/DDBJ whole genome shotgun (WGS) entry which is preliminary data.</text>
</comment>
<reference evidence="2" key="1">
    <citation type="journal article" date="2019" name="Int. J. Syst. Evol. Microbiol.">
        <title>The Global Catalogue of Microorganisms (GCM) 10K type strain sequencing project: providing services to taxonomists for standard genome sequencing and annotation.</title>
        <authorList>
            <consortium name="The Broad Institute Genomics Platform"/>
            <consortium name="The Broad Institute Genome Sequencing Center for Infectious Disease"/>
            <person name="Wu L."/>
            <person name="Ma J."/>
        </authorList>
    </citation>
    <scope>NUCLEOTIDE SEQUENCE [LARGE SCALE GENOMIC DNA]</scope>
    <source>
        <strain evidence="2">JCM 4738</strain>
    </source>
</reference>
<dbReference type="InterPro" id="IPR036291">
    <property type="entry name" value="NAD(P)-bd_dom_sf"/>
</dbReference>
<name>A0ABQ3EQY8_9ACTN</name>
<dbReference type="Gene3D" id="3.40.50.720">
    <property type="entry name" value="NAD(P)-binding Rossmann-like Domain"/>
    <property type="match status" value="1"/>
</dbReference>
<dbReference type="EMBL" id="BMVP01000003">
    <property type="protein sequence ID" value="GHB53222.1"/>
    <property type="molecule type" value="Genomic_DNA"/>
</dbReference>
<proteinExistence type="predicted"/>
<evidence type="ECO:0000313" key="2">
    <source>
        <dbReference type="Proteomes" id="UP000642673"/>
    </source>
</evidence>
<keyword evidence="2" id="KW-1185">Reference proteome</keyword>
<dbReference type="Pfam" id="PF00106">
    <property type="entry name" value="adh_short"/>
    <property type="match status" value="1"/>
</dbReference>
<dbReference type="Proteomes" id="UP000642673">
    <property type="component" value="Unassembled WGS sequence"/>
</dbReference>
<sequence length="98" mass="9645">MSRRPVTGVTGGSRGTGAATCVRLAAEGLDVALGHVSDDAAAQTTSGPARATGARCVTVRGDTSTECGVERLFDLAGAELGAAAKGAGDALTVAWPWS</sequence>
<protein>
    <submittedName>
        <fullName evidence="1">Uncharacterized protein</fullName>
    </submittedName>
</protein>
<accession>A0ABQ3EQY8</accession>
<dbReference type="InterPro" id="IPR002347">
    <property type="entry name" value="SDR_fam"/>
</dbReference>
<gene>
    <name evidence="1" type="ORF">GCM10010347_24030</name>
</gene>
<dbReference type="SUPFAM" id="SSF51735">
    <property type="entry name" value="NAD(P)-binding Rossmann-fold domains"/>
    <property type="match status" value="1"/>
</dbReference>
<evidence type="ECO:0000313" key="1">
    <source>
        <dbReference type="EMBL" id="GHB53222.1"/>
    </source>
</evidence>